<dbReference type="EMBL" id="JAOA01000021">
    <property type="protein sequence ID" value="EUA02444.1"/>
    <property type="molecule type" value="Genomic_DNA"/>
</dbReference>
<name>X7Y5V0_MYCKA</name>
<proteinExistence type="predicted"/>
<protein>
    <submittedName>
        <fullName evidence="1">Uncharacterized protein</fullName>
    </submittedName>
</protein>
<dbReference type="Proteomes" id="UP000020561">
    <property type="component" value="Unassembled WGS sequence"/>
</dbReference>
<sequence length="63" mass="7601">MLMILWGTSQLAKIRVHDRYRSALRFCDHRGGFPHSWMQSMAISSTQRPRRLRCSSRWWASHR</sequence>
<gene>
    <name evidence="1" type="ORF">I545_6654</name>
</gene>
<evidence type="ECO:0000313" key="2">
    <source>
        <dbReference type="Proteomes" id="UP000020561"/>
    </source>
</evidence>
<reference evidence="1 2" key="1">
    <citation type="submission" date="2013-12" db="EMBL/GenBank/DDBJ databases">
        <authorList>
            <person name="Brown-Elliot B."/>
            <person name="Wallace R."/>
            <person name="Lenaerts A."/>
            <person name="Ordway D."/>
            <person name="DeGroote M.A."/>
            <person name="Parker T."/>
            <person name="Sizemore C."/>
            <person name="Tallon L.J."/>
            <person name="Sadzewicz L.K."/>
            <person name="Sengamalay N."/>
            <person name="Fraser C.M."/>
            <person name="Hine E."/>
            <person name="Shefchek K.A."/>
            <person name="Das S.P."/>
            <person name="Tettelin H."/>
        </authorList>
    </citation>
    <scope>NUCLEOTIDE SEQUENCE [LARGE SCALE GENOMIC DNA]</scope>
    <source>
        <strain evidence="1 2">662</strain>
    </source>
</reference>
<accession>X7Y5V0</accession>
<organism evidence="1 2">
    <name type="scientific">Mycobacterium kansasii 662</name>
    <dbReference type="NCBI Taxonomy" id="1299326"/>
    <lineage>
        <taxon>Bacteria</taxon>
        <taxon>Bacillati</taxon>
        <taxon>Actinomycetota</taxon>
        <taxon>Actinomycetes</taxon>
        <taxon>Mycobacteriales</taxon>
        <taxon>Mycobacteriaceae</taxon>
        <taxon>Mycobacterium</taxon>
    </lineage>
</organism>
<evidence type="ECO:0000313" key="1">
    <source>
        <dbReference type="EMBL" id="EUA02444.1"/>
    </source>
</evidence>
<comment type="caution">
    <text evidence="1">The sequence shown here is derived from an EMBL/GenBank/DDBJ whole genome shotgun (WGS) entry which is preliminary data.</text>
</comment>
<dbReference type="AlphaFoldDB" id="X7Y5V0"/>